<dbReference type="GeneID" id="17256599"/>
<dbReference type="eggNOG" id="ENOG502RN67">
    <property type="taxonomic scope" value="Eukaryota"/>
</dbReference>
<name>A0A0D3IGU7_EMIH1</name>
<keyword evidence="1" id="KW-0315">Glutamine amidotransferase</keyword>
<reference evidence="2" key="2">
    <citation type="submission" date="2024-10" db="UniProtKB">
        <authorList>
            <consortium name="EnsemblProtists"/>
        </authorList>
    </citation>
    <scope>IDENTIFICATION</scope>
</reference>
<evidence type="ECO:0008006" key="4">
    <source>
        <dbReference type="Google" id="ProtNLM"/>
    </source>
</evidence>
<dbReference type="AlphaFoldDB" id="A0A0D3IGU7"/>
<proteinExistence type="predicted"/>
<organism evidence="2 3">
    <name type="scientific">Emiliania huxleyi (strain CCMP1516)</name>
    <dbReference type="NCBI Taxonomy" id="280463"/>
    <lineage>
        <taxon>Eukaryota</taxon>
        <taxon>Haptista</taxon>
        <taxon>Haptophyta</taxon>
        <taxon>Prymnesiophyceae</taxon>
        <taxon>Isochrysidales</taxon>
        <taxon>Noelaerhabdaceae</taxon>
        <taxon>Emiliania</taxon>
    </lineage>
</organism>
<dbReference type="Proteomes" id="UP000013827">
    <property type="component" value="Unassembled WGS sequence"/>
</dbReference>
<dbReference type="SUPFAM" id="SSF52540">
    <property type="entry name" value="P-loop containing nucleoside triphosphate hydrolases"/>
    <property type="match status" value="1"/>
</dbReference>
<dbReference type="CDD" id="cd03109">
    <property type="entry name" value="DTBS"/>
    <property type="match status" value="1"/>
</dbReference>
<dbReference type="KEGG" id="ehx:EMIHUDRAFT_437870"/>
<dbReference type="PaxDb" id="2903-EOD10482"/>
<evidence type="ECO:0000313" key="3">
    <source>
        <dbReference type="Proteomes" id="UP000013827"/>
    </source>
</evidence>
<dbReference type="PANTHER" id="PTHR21343:SF8">
    <property type="entry name" value="DRTGG DOMAIN-CONTAINING PROTEIN"/>
    <property type="match status" value="1"/>
</dbReference>
<dbReference type="Gene3D" id="3.40.50.300">
    <property type="entry name" value="P-loop containing nucleotide triphosphate hydrolases"/>
    <property type="match status" value="1"/>
</dbReference>
<reference evidence="3" key="1">
    <citation type="journal article" date="2013" name="Nature">
        <title>Pan genome of the phytoplankton Emiliania underpins its global distribution.</title>
        <authorList>
            <person name="Read B.A."/>
            <person name="Kegel J."/>
            <person name="Klute M.J."/>
            <person name="Kuo A."/>
            <person name="Lefebvre S.C."/>
            <person name="Maumus F."/>
            <person name="Mayer C."/>
            <person name="Miller J."/>
            <person name="Monier A."/>
            <person name="Salamov A."/>
            <person name="Young J."/>
            <person name="Aguilar M."/>
            <person name="Claverie J.M."/>
            <person name="Frickenhaus S."/>
            <person name="Gonzalez K."/>
            <person name="Herman E.K."/>
            <person name="Lin Y.C."/>
            <person name="Napier J."/>
            <person name="Ogata H."/>
            <person name="Sarno A.F."/>
            <person name="Shmutz J."/>
            <person name="Schroeder D."/>
            <person name="de Vargas C."/>
            <person name="Verret F."/>
            <person name="von Dassow P."/>
            <person name="Valentin K."/>
            <person name="Van de Peer Y."/>
            <person name="Wheeler G."/>
            <person name="Dacks J.B."/>
            <person name="Delwiche C.F."/>
            <person name="Dyhrman S.T."/>
            <person name="Glockner G."/>
            <person name="John U."/>
            <person name="Richards T."/>
            <person name="Worden A.Z."/>
            <person name="Zhang X."/>
            <person name="Grigoriev I.V."/>
            <person name="Allen A.E."/>
            <person name="Bidle K."/>
            <person name="Borodovsky M."/>
            <person name="Bowler C."/>
            <person name="Brownlee C."/>
            <person name="Cock J.M."/>
            <person name="Elias M."/>
            <person name="Gladyshev V.N."/>
            <person name="Groth M."/>
            <person name="Guda C."/>
            <person name="Hadaegh A."/>
            <person name="Iglesias-Rodriguez M.D."/>
            <person name="Jenkins J."/>
            <person name="Jones B.M."/>
            <person name="Lawson T."/>
            <person name="Leese F."/>
            <person name="Lindquist E."/>
            <person name="Lobanov A."/>
            <person name="Lomsadze A."/>
            <person name="Malik S.B."/>
            <person name="Marsh M.E."/>
            <person name="Mackinder L."/>
            <person name="Mock T."/>
            <person name="Mueller-Roeber B."/>
            <person name="Pagarete A."/>
            <person name="Parker M."/>
            <person name="Probert I."/>
            <person name="Quesneville H."/>
            <person name="Raines C."/>
            <person name="Rensing S.A."/>
            <person name="Riano-Pachon D.M."/>
            <person name="Richier S."/>
            <person name="Rokitta S."/>
            <person name="Shiraiwa Y."/>
            <person name="Soanes D.M."/>
            <person name="van der Giezen M."/>
            <person name="Wahlund T.M."/>
            <person name="Williams B."/>
            <person name="Wilson W."/>
            <person name="Wolfe G."/>
            <person name="Wurch L.L."/>
        </authorList>
    </citation>
    <scope>NUCLEOTIDE SEQUENCE</scope>
</reference>
<sequence length="275" mass="30297">MPQPTIFVAATRQHVGKTTVSLALMSGLQKRFNKVGFLKPVGQQHLPVRDESGNQLRVDKDVQVMKEYFKLDHVPYSAMSPVIIPSGYTARYIDGEVSNEAQCAAIRRAHETISSGSDVVLAEGTGHVGVGSVVEVSNARAAAMMGAEVVLVANGGIGKAFDELEMNRMMFAHEGVRVRGVVLNKVRPDKVEYVRSKMGRLLEQRWGVPLLGVVPELSYLSKPTLAELERALDGDLLAGHRCRSLHYGVENSFLVTTGLRRFLRRAFEQRSPGEW</sequence>
<keyword evidence="3" id="KW-1185">Reference proteome</keyword>
<evidence type="ECO:0000313" key="2">
    <source>
        <dbReference type="EnsemblProtists" id="EOD10482"/>
    </source>
</evidence>
<dbReference type="InterPro" id="IPR027417">
    <property type="entry name" value="P-loop_NTPase"/>
</dbReference>
<dbReference type="RefSeq" id="XP_005762911.1">
    <property type="nucleotide sequence ID" value="XM_005762854.1"/>
</dbReference>
<dbReference type="HOGENOM" id="CLU_040984_1_0_1"/>
<dbReference type="Pfam" id="PF13500">
    <property type="entry name" value="AAA_26"/>
    <property type="match status" value="1"/>
</dbReference>
<dbReference type="PANTHER" id="PTHR21343">
    <property type="entry name" value="DETHIOBIOTIN SYNTHETASE"/>
    <property type="match status" value="1"/>
</dbReference>
<protein>
    <recommendedName>
        <fullName evidence="4">DRTGG domain-containing protein</fullName>
    </recommendedName>
</protein>
<accession>A0A0D3IGU7</accession>
<evidence type="ECO:0000256" key="1">
    <source>
        <dbReference type="ARBA" id="ARBA00022962"/>
    </source>
</evidence>
<dbReference type="EnsemblProtists" id="EOD10482">
    <property type="protein sequence ID" value="EOD10482"/>
    <property type="gene ID" value="EMIHUDRAFT_437870"/>
</dbReference>